<name>A0A173W0M7_9FIRM</name>
<evidence type="ECO:0000259" key="6">
    <source>
        <dbReference type="PROSITE" id="PS50893"/>
    </source>
</evidence>
<dbReference type="GO" id="GO:0140359">
    <property type="term" value="F:ABC-type transporter activity"/>
    <property type="evidence" value="ECO:0007669"/>
    <property type="project" value="InterPro"/>
</dbReference>
<dbReference type="PANTHER" id="PTHR46743:SF2">
    <property type="entry name" value="TEICHOIC ACIDS EXPORT ATP-BINDING PROTEIN TAGH"/>
    <property type="match status" value="1"/>
</dbReference>
<dbReference type="OrthoDB" id="9778870at2"/>
<dbReference type="InterPro" id="IPR003439">
    <property type="entry name" value="ABC_transporter-like_ATP-bd"/>
</dbReference>
<dbReference type="Gene3D" id="3.40.50.300">
    <property type="entry name" value="P-loop containing nucleotide triphosphate hydrolases"/>
    <property type="match status" value="1"/>
</dbReference>
<dbReference type="InterPro" id="IPR029439">
    <property type="entry name" value="Wzt_C"/>
</dbReference>
<dbReference type="RefSeq" id="WP_070103152.1">
    <property type="nucleotide sequence ID" value="NZ_CABIYH010000050.1"/>
</dbReference>
<dbReference type="EC" id="3.6.3.40" evidence="7"/>
<keyword evidence="2" id="KW-0813">Transport</keyword>
<dbReference type="InterPro" id="IPR003593">
    <property type="entry name" value="AAA+_ATPase"/>
</dbReference>
<feature type="compositionally biased region" description="Basic and acidic residues" evidence="5">
    <location>
        <begin position="270"/>
        <end position="279"/>
    </location>
</feature>
<comment type="similarity">
    <text evidence="1">Belongs to the ABC transporter superfamily.</text>
</comment>
<dbReference type="PaxDb" id="166486-ERS852572_03771"/>
<dbReference type="GO" id="GO:0016887">
    <property type="term" value="F:ATP hydrolysis activity"/>
    <property type="evidence" value="ECO:0007669"/>
    <property type="project" value="InterPro"/>
</dbReference>
<dbReference type="Proteomes" id="UP000095350">
    <property type="component" value="Unassembled WGS sequence"/>
</dbReference>
<dbReference type="PANTHER" id="PTHR46743">
    <property type="entry name" value="TEICHOIC ACIDS EXPORT ATP-BINDING PROTEIN TAGH"/>
    <property type="match status" value="1"/>
</dbReference>
<proteinExistence type="inferred from homology"/>
<feature type="compositionally biased region" description="Basic and acidic residues" evidence="5">
    <location>
        <begin position="290"/>
        <end position="345"/>
    </location>
</feature>
<evidence type="ECO:0000256" key="3">
    <source>
        <dbReference type="ARBA" id="ARBA00022741"/>
    </source>
</evidence>
<dbReference type="EMBL" id="CYXZ01000050">
    <property type="protein sequence ID" value="CUN31905.1"/>
    <property type="molecule type" value="Genomic_DNA"/>
</dbReference>
<evidence type="ECO:0000256" key="2">
    <source>
        <dbReference type="ARBA" id="ARBA00022448"/>
    </source>
</evidence>
<sequence length="522" mass="59757">MKKENAIEVKHISKSFKIYHDKAHQLKDAVVFHNFRKKQKVEKRLILDDISFEVKKGEALALIGRNGCGKSTTLKMLTRILYPDQGSIEIQGRVASLIELGAGFHPDMTGRENVFINASIFGIKSKEVEKRMDDIIAFSELEEYIDSPVRTYSSGMYMRLAFAVAINVNADVLLIDEILAVGDASFQAKCFKKIRGLKESGVTIVLVSHSLGQVEKICDKVVWIENGKIREEGATEDVCQHYTMVMDEERIARERKELEERNQRLKKKKEHESSEKTEAIAKSQPVTDKQQQEEIKTKEPEQKVNQEEKPTEKQRPVEASENEKKEQKTEVKQEVQNETEKADDIEEYKIYDNERPFEMMLHNDVADYARVDREVNGKILIRSVDVLERKDNILEYGEKLKLRVNYVCNENGNDFYVRCIVRTPNHTATGTTMSENAVACKKDNREQHLELQLDTSSIAPGKYVITIVFFDMPEPGKQIKYDTAYVAVGFQVVATKGEFLGWQWPGAGWGYTAYAPVIIEKE</sequence>
<dbReference type="PROSITE" id="PS50893">
    <property type="entry name" value="ABC_TRANSPORTER_2"/>
    <property type="match status" value="1"/>
</dbReference>
<keyword evidence="3" id="KW-0547">Nucleotide-binding</keyword>
<protein>
    <submittedName>
        <fullName evidence="7">Teichoic acids export ATP-binding protein TagH</fullName>
        <ecNumber evidence="7">3.6.3.40</ecNumber>
    </submittedName>
</protein>
<dbReference type="GO" id="GO:0016020">
    <property type="term" value="C:membrane"/>
    <property type="evidence" value="ECO:0007669"/>
    <property type="project" value="InterPro"/>
</dbReference>
<evidence type="ECO:0000256" key="1">
    <source>
        <dbReference type="ARBA" id="ARBA00005417"/>
    </source>
</evidence>
<dbReference type="GO" id="GO:0005524">
    <property type="term" value="F:ATP binding"/>
    <property type="evidence" value="ECO:0007669"/>
    <property type="project" value="UniProtKB-KW"/>
</dbReference>
<gene>
    <name evidence="7" type="primary">tagH_3</name>
    <name evidence="7" type="ORF">ERS852572_03771</name>
</gene>
<dbReference type="InterPro" id="IPR015860">
    <property type="entry name" value="ABC_transpr_TagH-like"/>
</dbReference>
<dbReference type="STRING" id="166486.ERS852572_03771"/>
<dbReference type="InterPro" id="IPR050683">
    <property type="entry name" value="Bact_Polysacc_Export_ATP-bd"/>
</dbReference>
<evidence type="ECO:0000313" key="7">
    <source>
        <dbReference type="EMBL" id="CUN31905.1"/>
    </source>
</evidence>
<dbReference type="CDD" id="cd03220">
    <property type="entry name" value="ABC_KpsT_Wzt"/>
    <property type="match status" value="1"/>
</dbReference>
<dbReference type="Pfam" id="PF00005">
    <property type="entry name" value="ABC_tran"/>
    <property type="match status" value="1"/>
</dbReference>
<evidence type="ECO:0000256" key="4">
    <source>
        <dbReference type="ARBA" id="ARBA00022840"/>
    </source>
</evidence>
<evidence type="ECO:0000256" key="5">
    <source>
        <dbReference type="SAM" id="MobiDB-lite"/>
    </source>
</evidence>
<keyword evidence="7" id="KW-0378">Hydrolase</keyword>
<reference evidence="7 8" key="1">
    <citation type="submission" date="2015-09" db="EMBL/GenBank/DDBJ databases">
        <authorList>
            <consortium name="Pathogen Informatics"/>
        </authorList>
    </citation>
    <scope>NUCLEOTIDE SEQUENCE [LARGE SCALE GENOMIC DNA]</scope>
    <source>
        <strain evidence="7 8">2789STDY5834960</strain>
    </source>
</reference>
<feature type="region of interest" description="Disordered" evidence="5">
    <location>
        <begin position="259"/>
        <end position="345"/>
    </location>
</feature>
<dbReference type="AlphaFoldDB" id="A0A173W0M7"/>
<organism evidence="7 8">
    <name type="scientific">Roseburia intestinalis</name>
    <dbReference type="NCBI Taxonomy" id="166486"/>
    <lineage>
        <taxon>Bacteria</taxon>
        <taxon>Bacillati</taxon>
        <taxon>Bacillota</taxon>
        <taxon>Clostridia</taxon>
        <taxon>Lachnospirales</taxon>
        <taxon>Lachnospiraceae</taxon>
        <taxon>Roseburia</taxon>
    </lineage>
</organism>
<dbReference type="Pfam" id="PF14524">
    <property type="entry name" value="Wzt_C"/>
    <property type="match status" value="1"/>
</dbReference>
<dbReference type="InterPro" id="IPR027417">
    <property type="entry name" value="P-loop_NTPase"/>
</dbReference>
<accession>A0A173W0M7</accession>
<dbReference type="Gene3D" id="2.70.50.60">
    <property type="entry name" value="abc- transporter (atp binding component) like domain"/>
    <property type="match status" value="1"/>
</dbReference>
<dbReference type="SUPFAM" id="SSF52540">
    <property type="entry name" value="P-loop containing nucleoside triphosphate hydrolases"/>
    <property type="match status" value="1"/>
</dbReference>
<dbReference type="SMART" id="SM00382">
    <property type="entry name" value="AAA"/>
    <property type="match status" value="1"/>
</dbReference>
<feature type="domain" description="ABC transporter" evidence="6">
    <location>
        <begin position="30"/>
        <end position="251"/>
    </location>
</feature>
<keyword evidence="4 7" id="KW-0067">ATP-binding</keyword>
<evidence type="ECO:0000313" key="8">
    <source>
        <dbReference type="Proteomes" id="UP000095350"/>
    </source>
</evidence>